<sequence length="933" mass="102642">MSTDYTPKSPSQVSSTAPSRSVVFGDNHRQPRSNIRFAPSSGATQNRVTFGQMGNTSSQQRQNPMMRSESEISHKFLEDQIEERSRNRTWPNHQSVTSLPYNQSDMNSNNASSINLPAKPQKTTTSTISKTHRKIVSLGGLSKNSTACSTTNGVAIQQLSSATISGSGKPNNKLKVSIILNKPFYTAGTELTGFIELTSLTKESLGIADITLELTGYEELDPAAAPNIAGLSKPSQFGGQLASPTKTFYRTRLLLQDHEHPCSVVQDVAYPDAEGFWPCRKGKTSLPFLLRLAPTLPNAIITSQGKVSYYLEANIQLKSGIFKEVANFGRRVTILERWEPAEVSAYRGRGVKGETRKRLFMGGPRHLELESELVTSLVAAGSMAYVRITVRNLTTKKVQGVRLTLLQTAGAHEGLGPNVGAEAPTRPAVEKILKDADLKFSPGEERSCLVAMEIPMHCLSLRHTVLLKVSYTLQVALISSLSKDLTVDLPVYISHPSSWSDPCPSIERTPDALPETETEPFTKDQNDDGRLYSGNSSPPMLTLPEVRKKWANSTHSQSAENVGSERNGVVAEEHGSISEGASPIHSPKDAPAAALFSASNTTSPNIDATQPTRPSFFRRQSPVNRPSSPSESSANEIYVGGRRYHLADSFTPPAPEASIRPHTVVDEYQIRSRPSNVPVPFQSRHSSYVSNEQREETYPSIETQEDGNRICLEKDSFEPFVNFHKDFNRKSRELDCEVMSPTSDTFSQGKMQPLQQDEQYQWSSANRPSAQAVSHHTPEQELSRRSTRIAIKRKSSTKVRTRIRRAPSPKPKQPTLLHPPSPLPENAQAGQEGMEAQLALLQKQMALLMASLQPKSPPAAALSPPEERTSQPQSPSKPAIPEPTPEDTPPVAKPTVSHKLPKKSKKSQPLRNLHQYRAALKSQSSTAEERDWI</sequence>
<dbReference type="Proteomes" id="UP001165960">
    <property type="component" value="Unassembled WGS sequence"/>
</dbReference>
<keyword evidence="2" id="KW-1185">Reference proteome</keyword>
<evidence type="ECO:0000313" key="2">
    <source>
        <dbReference type="Proteomes" id="UP001165960"/>
    </source>
</evidence>
<accession>A0ACC2RTJ5</accession>
<reference evidence="1" key="1">
    <citation type="submission" date="2022-04" db="EMBL/GenBank/DDBJ databases">
        <title>Genome of the entomopathogenic fungus Entomophthora muscae.</title>
        <authorList>
            <person name="Elya C."/>
            <person name="Lovett B.R."/>
            <person name="Lee E."/>
            <person name="Macias A.M."/>
            <person name="Hajek A.E."/>
            <person name="De Bivort B.L."/>
            <person name="Kasson M.T."/>
            <person name="De Fine Licht H.H."/>
            <person name="Stajich J.E."/>
        </authorList>
    </citation>
    <scope>NUCLEOTIDE SEQUENCE</scope>
    <source>
        <strain evidence="1">Berkeley</strain>
    </source>
</reference>
<proteinExistence type="predicted"/>
<protein>
    <submittedName>
        <fullName evidence="1">Uncharacterized protein</fullName>
    </submittedName>
</protein>
<comment type="caution">
    <text evidence="1">The sequence shown here is derived from an EMBL/GenBank/DDBJ whole genome shotgun (WGS) entry which is preliminary data.</text>
</comment>
<organism evidence="1 2">
    <name type="scientific">Entomophthora muscae</name>
    <dbReference type="NCBI Taxonomy" id="34485"/>
    <lineage>
        <taxon>Eukaryota</taxon>
        <taxon>Fungi</taxon>
        <taxon>Fungi incertae sedis</taxon>
        <taxon>Zoopagomycota</taxon>
        <taxon>Entomophthoromycotina</taxon>
        <taxon>Entomophthoromycetes</taxon>
        <taxon>Entomophthorales</taxon>
        <taxon>Entomophthoraceae</taxon>
        <taxon>Entomophthora</taxon>
    </lineage>
</organism>
<evidence type="ECO:0000313" key="1">
    <source>
        <dbReference type="EMBL" id="KAJ9053372.1"/>
    </source>
</evidence>
<name>A0ACC2RTJ5_9FUNG</name>
<dbReference type="EMBL" id="QTSX02006525">
    <property type="protein sequence ID" value="KAJ9053372.1"/>
    <property type="molecule type" value="Genomic_DNA"/>
</dbReference>
<gene>
    <name evidence="1" type="ORF">DSO57_1024761</name>
</gene>